<dbReference type="PANTHER" id="PTHR11647">
    <property type="entry name" value="HYDRANTOINASE/DIHYDROPYRIMIDINASE FAMILY MEMBER"/>
    <property type="match status" value="1"/>
</dbReference>
<reference evidence="10 11" key="1">
    <citation type="submission" date="2024-02" db="EMBL/GenBank/DDBJ databases">
        <title>De novo assembly and annotation of 12 fungi associated with fruit tree decline syndrome in Ontario, Canada.</title>
        <authorList>
            <person name="Sulman M."/>
            <person name="Ellouze W."/>
            <person name="Ilyukhin E."/>
        </authorList>
    </citation>
    <scope>NUCLEOTIDE SEQUENCE [LARGE SCALE GENOMIC DNA]</scope>
    <source>
        <strain evidence="10 11">M11/M66-122</strain>
    </source>
</reference>
<protein>
    <recommendedName>
        <fullName evidence="6">dihydropyrimidinase</fullName>
        <ecNumber evidence="6">3.5.2.2</ecNumber>
    </recommendedName>
</protein>
<comment type="caution">
    <text evidence="10">The sequence shown here is derived from an EMBL/GenBank/DDBJ whole genome shotgun (WGS) entry which is preliminary data.</text>
</comment>
<accession>A0AAN9YQB0</accession>
<feature type="compositionally biased region" description="Basic and acidic residues" evidence="8">
    <location>
        <begin position="297"/>
        <end position="311"/>
    </location>
</feature>
<evidence type="ECO:0000256" key="7">
    <source>
        <dbReference type="PIRSR" id="PIRSR611778-50"/>
    </source>
</evidence>
<dbReference type="SUPFAM" id="SSF51556">
    <property type="entry name" value="Metallo-dependent hydrolases"/>
    <property type="match status" value="1"/>
</dbReference>
<gene>
    <name evidence="10" type="ORF">SLS62_007479</name>
</gene>
<evidence type="ECO:0000256" key="3">
    <source>
        <dbReference type="ARBA" id="ARBA00022723"/>
    </source>
</evidence>
<dbReference type="GO" id="GO:0005737">
    <property type="term" value="C:cytoplasm"/>
    <property type="evidence" value="ECO:0007669"/>
    <property type="project" value="InterPro"/>
</dbReference>
<comment type="PTM">
    <text evidence="7">Carbamylation allows a single lysine to coordinate two divalent metal cations.</text>
</comment>
<keyword evidence="3" id="KW-0479">Metal-binding</keyword>
<dbReference type="SUPFAM" id="SSF51338">
    <property type="entry name" value="Composite domain of metallo-dependent hydrolases"/>
    <property type="match status" value="2"/>
</dbReference>
<dbReference type="Proteomes" id="UP001320420">
    <property type="component" value="Unassembled WGS sequence"/>
</dbReference>
<dbReference type="PANTHER" id="PTHR11647:SF1">
    <property type="entry name" value="COLLAPSIN RESPONSE MEDIATOR PROTEIN"/>
    <property type="match status" value="1"/>
</dbReference>
<keyword evidence="11" id="KW-1185">Reference proteome</keyword>
<evidence type="ECO:0000256" key="6">
    <source>
        <dbReference type="ARBA" id="ARBA00039113"/>
    </source>
</evidence>
<dbReference type="InterPro" id="IPR050378">
    <property type="entry name" value="Metallo-dep_Hydrolases_sf"/>
</dbReference>
<dbReference type="InterPro" id="IPR006680">
    <property type="entry name" value="Amidohydro-rel"/>
</dbReference>
<organism evidence="10 11">
    <name type="scientific">Diatrype stigma</name>
    <dbReference type="NCBI Taxonomy" id="117547"/>
    <lineage>
        <taxon>Eukaryota</taxon>
        <taxon>Fungi</taxon>
        <taxon>Dikarya</taxon>
        <taxon>Ascomycota</taxon>
        <taxon>Pezizomycotina</taxon>
        <taxon>Sordariomycetes</taxon>
        <taxon>Xylariomycetidae</taxon>
        <taxon>Xylariales</taxon>
        <taxon>Diatrypaceae</taxon>
        <taxon>Diatrype</taxon>
    </lineage>
</organism>
<comment type="similarity">
    <text evidence="2">Belongs to the metallo-dependent hydrolases superfamily. Hydantoinase/dihydropyrimidinase family.</text>
</comment>
<dbReference type="InterPro" id="IPR032466">
    <property type="entry name" value="Metal_Hydrolase"/>
</dbReference>
<dbReference type="EMBL" id="JAKJXP020000061">
    <property type="protein sequence ID" value="KAK7750632.1"/>
    <property type="molecule type" value="Genomic_DNA"/>
</dbReference>
<feature type="region of interest" description="Disordered" evidence="8">
    <location>
        <begin position="284"/>
        <end position="311"/>
    </location>
</feature>
<comment type="cofactor">
    <cofactor evidence="1">
        <name>Zn(2+)</name>
        <dbReference type="ChEBI" id="CHEBI:29105"/>
    </cofactor>
</comment>
<evidence type="ECO:0000259" key="9">
    <source>
        <dbReference type="Pfam" id="PF01979"/>
    </source>
</evidence>
<evidence type="ECO:0000256" key="5">
    <source>
        <dbReference type="ARBA" id="ARBA00036696"/>
    </source>
</evidence>
<dbReference type="AlphaFoldDB" id="A0AAN9YQB0"/>
<dbReference type="CDD" id="cd01314">
    <property type="entry name" value="D-HYD"/>
    <property type="match status" value="1"/>
</dbReference>
<evidence type="ECO:0000313" key="10">
    <source>
        <dbReference type="EMBL" id="KAK7750632.1"/>
    </source>
</evidence>
<feature type="modified residue" description="N6-carboxylysine" evidence="7">
    <location>
        <position position="155"/>
    </location>
</feature>
<evidence type="ECO:0000256" key="2">
    <source>
        <dbReference type="ARBA" id="ARBA00008829"/>
    </source>
</evidence>
<proteinExistence type="inferred from homology"/>
<evidence type="ECO:0000256" key="1">
    <source>
        <dbReference type="ARBA" id="ARBA00001947"/>
    </source>
</evidence>
<evidence type="ECO:0000256" key="4">
    <source>
        <dbReference type="ARBA" id="ARBA00022801"/>
    </source>
</evidence>
<comment type="catalytic activity">
    <reaction evidence="5">
        <text>5,6-dihydrouracil + H2O = 3-(carbamoylamino)propanoate + H(+)</text>
        <dbReference type="Rhea" id="RHEA:16121"/>
        <dbReference type="ChEBI" id="CHEBI:11892"/>
        <dbReference type="ChEBI" id="CHEBI:15377"/>
        <dbReference type="ChEBI" id="CHEBI:15378"/>
        <dbReference type="ChEBI" id="CHEBI:15901"/>
        <dbReference type="EC" id="3.5.2.2"/>
    </reaction>
</comment>
<feature type="domain" description="Amidohydrolase-related" evidence="9">
    <location>
        <begin position="54"/>
        <end position="488"/>
    </location>
</feature>
<dbReference type="GO" id="GO:0046872">
    <property type="term" value="F:metal ion binding"/>
    <property type="evidence" value="ECO:0007669"/>
    <property type="project" value="UniProtKB-KW"/>
</dbReference>
<name>A0AAN9YQB0_9PEZI</name>
<dbReference type="Gene3D" id="3.20.20.140">
    <property type="entry name" value="Metal-dependent hydrolases"/>
    <property type="match status" value="1"/>
</dbReference>
<keyword evidence="4" id="KW-0378">Hydrolase</keyword>
<dbReference type="GO" id="GO:0004157">
    <property type="term" value="F:dihydropyrimidinase activity"/>
    <property type="evidence" value="ECO:0007669"/>
    <property type="project" value="UniProtKB-EC"/>
</dbReference>
<evidence type="ECO:0000256" key="8">
    <source>
        <dbReference type="SAM" id="MobiDB-lite"/>
    </source>
</evidence>
<dbReference type="EC" id="3.5.2.2" evidence="6"/>
<sequence length="534" mass="57906">MEFDSIVTNGVIVTASDVLVNGVEIGIRGGKICCLGIGLPRGAGTRVIDAQGAFVTPGGVDSHTHIQQDNSPTGDTWETGTRSAVAGGTTTIIAFASQKRHETSLAPVVEAYHRKADGQSYCDYGFHVILTNPTEHILDEELPHLARHEGITSVKLYTTYDPMKLTDRELLYVMMKCRSLGMTTMIHAENADMIAVIIEGLQKKGNMGTWFHSVARPRIAEDEATYRAISLAELADAPILLVHMSSETAIEHVRSAQKRLLPIHAETCPHYLFLLSEELKGKPRSTGVDGVNGSGDSHPHYRDNNGANNDHDDGHFHGAKAVCSPPLRHEPADLDALWRAVKGNAFTVLSSDHAPSTFDDPGGKKLGLINGKIPIFTKIPNGLPGIETRLALLFSQTEGCAPPGEGRMSLPQFVQMTSSNAAKLYGLGGTKGNIAPGFDADLVIWHPNSAGARTISQQMLHHRVDYTPFEGMEVRNWPRYTIVRGEVVWNADLNSVVGQQGFGQFLRRGKGELLVGKTGAEPRGMLAGERSFWS</sequence>
<dbReference type="InterPro" id="IPR011059">
    <property type="entry name" value="Metal-dep_hydrolase_composite"/>
</dbReference>
<dbReference type="FunFam" id="3.20.20.140:FF:000174">
    <property type="entry name" value="Dihydropyrimidinase-related protein 2"/>
    <property type="match status" value="1"/>
</dbReference>
<dbReference type="InterPro" id="IPR011778">
    <property type="entry name" value="Hydantoinase/dihydroPyrase"/>
</dbReference>
<dbReference type="Pfam" id="PF01979">
    <property type="entry name" value="Amidohydro_1"/>
    <property type="match status" value="1"/>
</dbReference>
<evidence type="ECO:0000313" key="11">
    <source>
        <dbReference type="Proteomes" id="UP001320420"/>
    </source>
</evidence>